<dbReference type="Proteomes" id="UP000031246">
    <property type="component" value="Unassembled WGS sequence"/>
</dbReference>
<protein>
    <submittedName>
        <fullName evidence="1">Uncharacterized protein</fullName>
    </submittedName>
</protein>
<accession>A0A0C1FGI6</accession>
<evidence type="ECO:0000313" key="1">
    <source>
        <dbReference type="EMBL" id="KIA90928.1"/>
    </source>
</evidence>
<sequence>MFLCVPLKGRIFRYISQREDAAATAHALCMMRLEVMLMIGLLYPIRNQWQDFFLQYFVHFRGTFKLHYIYKK</sequence>
<evidence type="ECO:0000313" key="2">
    <source>
        <dbReference type="Proteomes" id="UP000031246"/>
    </source>
</evidence>
<organism evidence="1 2">
    <name type="scientific">Pedobacter kyungheensis</name>
    <dbReference type="NCBI Taxonomy" id="1069985"/>
    <lineage>
        <taxon>Bacteria</taxon>
        <taxon>Pseudomonadati</taxon>
        <taxon>Bacteroidota</taxon>
        <taxon>Sphingobacteriia</taxon>
        <taxon>Sphingobacteriales</taxon>
        <taxon>Sphingobacteriaceae</taxon>
        <taxon>Pedobacter</taxon>
    </lineage>
</organism>
<gene>
    <name evidence="1" type="ORF">OC25_23805</name>
</gene>
<comment type="caution">
    <text evidence="1">The sequence shown here is derived from an EMBL/GenBank/DDBJ whole genome shotgun (WGS) entry which is preliminary data.</text>
</comment>
<proteinExistence type="predicted"/>
<keyword evidence="2" id="KW-1185">Reference proteome</keyword>
<dbReference type="AlphaFoldDB" id="A0A0C1FGI6"/>
<reference evidence="1 2" key="1">
    <citation type="submission" date="2014-10" db="EMBL/GenBank/DDBJ databases">
        <title>Pedobacter Kyungheensis.</title>
        <authorList>
            <person name="Anderson B.M."/>
            <person name="Newman J.D."/>
        </authorList>
    </citation>
    <scope>NUCLEOTIDE SEQUENCE [LARGE SCALE GENOMIC DNA]</scope>
    <source>
        <strain evidence="1 2">KACC 16221</strain>
    </source>
</reference>
<dbReference type="EMBL" id="JSYN01000037">
    <property type="protein sequence ID" value="KIA90928.1"/>
    <property type="molecule type" value="Genomic_DNA"/>
</dbReference>
<name>A0A0C1FGI6_9SPHI</name>